<feature type="transmembrane region" description="Helical" evidence="1">
    <location>
        <begin position="90"/>
        <end position="112"/>
    </location>
</feature>
<keyword evidence="4" id="KW-1185">Reference proteome</keyword>
<gene>
    <name evidence="2" type="ORF">EDS130_LOCUS28880</name>
    <name evidence="3" type="ORF">XAT740_LOCUS45226</name>
</gene>
<keyword evidence="1" id="KW-1133">Transmembrane helix</keyword>
<evidence type="ECO:0000313" key="3">
    <source>
        <dbReference type="EMBL" id="CAF1578403.1"/>
    </source>
</evidence>
<organism evidence="2 5">
    <name type="scientific">Adineta ricciae</name>
    <name type="common">Rotifer</name>
    <dbReference type="NCBI Taxonomy" id="249248"/>
    <lineage>
        <taxon>Eukaryota</taxon>
        <taxon>Metazoa</taxon>
        <taxon>Spiralia</taxon>
        <taxon>Gnathifera</taxon>
        <taxon>Rotifera</taxon>
        <taxon>Eurotatoria</taxon>
        <taxon>Bdelloidea</taxon>
        <taxon>Adinetida</taxon>
        <taxon>Adinetidae</taxon>
        <taxon>Adineta</taxon>
    </lineage>
</organism>
<name>A0A815B979_ADIRI</name>
<keyword evidence="1" id="KW-0812">Transmembrane</keyword>
<dbReference type="OrthoDB" id="10035961at2759"/>
<reference evidence="2" key="1">
    <citation type="submission" date="2021-02" db="EMBL/GenBank/DDBJ databases">
        <authorList>
            <person name="Nowell W R."/>
        </authorList>
    </citation>
    <scope>NUCLEOTIDE SEQUENCE</scope>
</reference>
<evidence type="ECO:0000256" key="1">
    <source>
        <dbReference type="SAM" id="Phobius"/>
    </source>
</evidence>
<dbReference type="Proteomes" id="UP000663852">
    <property type="component" value="Unassembled WGS sequence"/>
</dbReference>
<dbReference type="EMBL" id="CAJNOJ010000191">
    <property type="protein sequence ID" value="CAF1268101.1"/>
    <property type="molecule type" value="Genomic_DNA"/>
</dbReference>
<feature type="transmembrane region" description="Helical" evidence="1">
    <location>
        <begin position="124"/>
        <end position="145"/>
    </location>
</feature>
<dbReference type="Proteomes" id="UP000663828">
    <property type="component" value="Unassembled WGS sequence"/>
</dbReference>
<dbReference type="EMBL" id="CAJNOR010005869">
    <property type="protein sequence ID" value="CAF1578403.1"/>
    <property type="molecule type" value="Genomic_DNA"/>
</dbReference>
<evidence type="ECO:0000313" key="4">
    <source>
        <dbReference type="Proteomes" id="UP000663828"/>
    </source>
</evidence>
<feature type="transmembrane region" description="Helical" evidence="1">
    <location>
        <begin position="166"/>
        <end position="183"/>
    </location>
</feature>
<keyword evidence="1" id="KW-0472">Membrane</keyword>
<protein>
    <submittedName>
        <fullName evidence="2">Uncharacterized protein</fullName>
    </submittedName>
</protein>
<accession>A0A815B979</accession>
<feature type="transmembrane region" description="Helical" evidence="1">
    <location>
        <begin position="49"/>
        <end position="69"/>
    </location>
</feature>
<comment type="caution">
    <text evidence="2">The sequence shown here is derived from an EMBL/GenBank/DDBJ whole genome shotgun (WGS) entry which is preliminary data.</text>
</comment>
<dbReference type="AlphaFoldDB" id="A0A815B979"/>
<evidence type="ECO:0000313" key="5">
    <source>
        <dbReference type="Proteomes" id="UP000663852"/>
    </source>
</evidence>
<evidence type="ECO:0000313" key="2">
    <source>
        <dbReference type="EMBL" id="CAF1268101.1"/>
    </source>
</evidence>
<sequence length="192" mass="22575">MMMTMKFEEIAYKNSTTNDSVINQMDLQFSDYRRLLSSFDEDTPISNDFQAFTSVLICAFGMFAGILQWNIIFQRHFRNSLFPEKIFIHLFFDSCHLTNIIATHTVILFVYTTQTNDLPPYCPLSTFFFSLASFGSVMYLSRGAFWRHMNVYHKEFYCRYARHRVSAHRIILIASTSWLIVNFPKLNFNGNS</sequence>
<proteinExistence type="predicted"/>